<organism evidence="1 2">
    <name type="scientific">Daphnia pulex</name>
    <name type="common">Water flea</name>
    <dbReference type="NCBI Taxonomy" id="6669"/>
    <lineage>
        <taxon>Eukaryota</taxon>
        <taxon>Metazoa</taxon>
        <taxon>Ecdysozoa</taxon>
        <taxon>Arthropoda</taxon>
        <taxon>Crustacea</taxon>
        <taxon>Branchiopoda</taxon>
        <taxon>Diplostraca</taxon>
        <taxon>Cladocera</taxon>
        <taxon>Anomopoda</taxon>
        <taxon>Daphniidae</taxon>
        <taxon>Daphnia</taxon>
    </lineage>
</organism>
<evidence type="ECO:0000313" key="1">
    <source>
        <dbReference type="EMBL" id="EFX62516.1"/>
    </source>
</evidence>
<evidence type="ECO:0000313" key="2">
    <source>
        <dbReference type="Proteomes" id="UP000000305"/>
    </source>
</evidence>
<reference evidence="1 2" key="1">
    <citation type="journal article" date="2011" name="Science">
        <title>The ecoresponsive genome of Daphnia pulex.</title>
        <authorList>
            <person name="Colbourne J.K."/>
            <person name="Pfrender M.E."/>
            <person name="Gilbert D."/>
            <person name="Thomas W.K."/>
            <person name="Tucker A."/>
            <person name="Oakley T.H."/>
            <person name="Tokishita S."/>
            <person name="Aerts A."/>
            <person name="Arnold G.J."/>
            <person name="Basu M.K."/>
            <person name="Bauer D.J."/>
            <person name="Caceres C.E."/>
            <person name="Carmel L."/>
            <person name="Casola C."/>
            <person name="Choi J.H."/>
            <person name="Detter J.C."/>
            <person name="Dong Q."/>
            <person name="Dusheyko S."/>
            <person name="Eads B.D."/>
            <person name="Frohlich T."/>
            <person name="Geiler-Samerotte K.A."/>
            <person name="Gerlach D."/>
            <person name="Hatcher P."/>
            <person name="Jogdeo S."/>
            <person name="Krijgsveld J."/>
            <person name="Kriventseva E.V."/>
            <person name="Kultz D."/>
            <person name="Laforsch C."/>
            <person name="Lindquist E."/>
            <person name="Lopez J."/>
            <person name="Manak J.R."/>
            <person name="Muller J."/>
            <person name="Pangilinan J."/>
            <person name="Patwardhan R.P."/>
            <person name="Pitluck S."/>
            <person name="Pritham E.J."/>
            <person name="Rechtsteiner A."/>
            <person name="Rho M."/>
            <person name="Rogozin I.B."/>
            <person name="Sakarya O."/>
            <person name="Salamov A."/>
            <person name="Schaack S."/>
            <person name="Shapiro H."/>
            <person name="Shiga Y."/>
            <person name="Skalitzky C."/>
            <person name="Smith Z."/>
            <person name="Souvorov A."/>
            <person name="Sung W."/>
            <person name="Tang Z."/>
            <person name="Tsuchiya D."/>
            <person name="Tu H."/>
            <person name="Vos H."/>
            <person name="Wang M."/>
            <person name="Wolf Y.I."/>
            <person name="Yamagata H."/>
            <person name="Yamada T."/>
            <person name="Ye Y."/>
            <person name="Shaw J.R."/>
            <person name="Andrews J."/>
            <person name="Crease T.J."/>
            <person name="Tang H."/>
            <person name="Lucas S.M."/>
            <person name="Robertson H.M."/>
            <person name="Bork P."/>
            <person name="Koonin E.V."/>
            <person name="Zdobnov E.M."/>
            <person name="Grigoriev I.V."/>
            <person name="Lynch M."/>
            <person name="Boore J.L."/>
        </authorList>
    </citation>
    <scope>NUCLEOTIDE SEQUENCE [LARGE SCALE GENOMIC DNA]</scope>
</reference>
<protein>
    <submittedName>
        <fullName evidence="1">Uncharacterized protein</fullName>
    </submittedName>
</protein>
<keyword evidence="2" id="KW-1185">Reference proteome</keyword>
<dbReference type="EMBL" id="GL733536">
    <property type="protein sequence ID" value="EFX62516.1"/>
    <property type="molecule type" value="Genomic_DNA"/>
</dbReference>
<dbReference type="KEGG" id="dpx:DAPPUDRAFT_270287"/>
<accession>E9I0G5</accession>
<proteinExistence type="predicted"/>
<sequence length="350" mass="40732">MSVICKAIGNTYSNPVKLKGGLIYKYEGMAQINQDYVTYKRTLDTTALLSVAQRLKDSTTLYKEYCSLISNYERKGKPMLEQETYDRATKLNISVSYLATPLKYPLKDTDSVCSRLKARRVEIKDIATYDAARTFANEHGIEQFEAGIKFNTQTNRFQFISNSAPAKLEKIFPHIVYGGYYTGKEHLANWEQDSYVKTEAHMYPLVYSKPAGNFVLRLADMNDRERLDYVMCEKDVVRPTHETSSKNMFMEIAVHSCKRDLMAVSTQTQYTLMEIEAITNLNYTLSEEPKWTQFFPQFEPLNNKELSETFWYNIVNQNIPKPQLGSREKREAIFRNGKFMQMYHALYRIM</sequence>
<dbReference type="AlphaFoldDB" id="E9I0G5"/>
<dbReference type="Proteomes" id="UP000000305">
    <property type="component" value="Unassembled WGS sequence"/>
</dbReference>
<gene>
    <name evidence="1" type="ORF">DAPPUDRAFT_270287</name>
</gene>
<name>E9I0G5_DAPPU</name>
<dbReference type="HOGENOM" id="CLU_792888_0_0_1"/>
<dbReference type="InParanoid" id="E9I0G5"/>